<reference evidence="6 7" key="1">
    <citation type="submission" date="2017-10" db="EMBL/GenBank/DDBJ databases">
        <title>Genome sequence of Caulobacter mirabilis FWC38.</title>
        <authorList>
            <person name="Fiebig A."/>
            <person name="Crosson S."/>
        </authorList>
    </citation>
    <scope>NUCLEOTIDE SEQUENCE [LARGE SCALE GENOMIC DNA]</scope>
    <source>
        <strain evidence="6 7">FWC 38</strain>
    </source>
</reference>
<dbReference type="Gene3D" id="1.20.120.550">
    <property type="entry name" value="Membrane associated eicosanoid/glutathione metabolism-like domain"/>
    <property type="match status" value="1"/>
</dbReference>
<dbReference type="InterPro" id="IPR023352">
    <property type="entry name" value="MAPEG-like_dom_sf"/>
</dbReference>
<dbReference type="SUPFAM" id="SSF161084">
    <property type="entry name" value="MAPEG domain-like"/>
    <property type="match status" value="1"/>
</dbReference>
<evidence type="ECO:0000256" key="2">
    <source>
        <dbReference type="ARBA" id="ARBA00022692"/>
    </source>
</evidence>
<dbReference type="PANTHER" id="PTHR35814">
    <property type="match status" value="1"/>
</dbReference>
<organism evidence="6 7">
    <name type="scientific">Caulobacter mirabilis</name>
    <dbReference type="NCBI Taxonomy" id="69666"/>
    <lineage>
        <taxon>Bacteria</taxon>
        <taxon>Pseudomonadati</taxon>
        <taxon>Pseudomonadota</taxon>
        <taxon>Alphaproteobacteria</taxon>
        <taxon>Caulobacterales</taxon>
        <taxon>Caulobacteraceae</taxon>
        <taxon>Caulobacter</taxon>
    </lineage>
</organism>
<protein>
    <recommendedName>
        <fullName evidence="8">Glutathione S-transferase</fullName>
    </recommendedName>
</protein>
<feature type="transmembrane region" description="Helical" evidence="5">
    <location>
        <begin position="6"/>
        <end position="24"/>
    </location>
</feature>
<proteinExistence type="predicted"/>
<evidence type="ECO:0000256" key="4">
    <source>
        <dbReference type="ARBA" id="ARBA00023136"/>
    </source>
</evidence>
<feature type="transmembrane region" description="Helical" evidence="5">
    <location>
        <begin position="106"/>
        <end position="128"/>
    </location>
</feature>
<keyword evidence="2 5" id="KW-0812">Transmembrane</keyword>
<keyword evidence="4 5" id="KW-0472">Membrane</keyword>
<evidence type="ECO:0000256" key="5">
    <source>
        <dbReference type="SAM" id="Phobius"/>
    </source>
</evidence>
<dbReference type="InterPro" id="IPR001129">
    <property type="entry name" value="Membr-assoc_MAPEG"/>
</dbReference>
<sequence>MELPITSLYAIPLAAIFLVLWVSVTKTRSKLNVSIGDAGDPDLHERIRRHGNFVEWVPMILILMALAEGQGAGPLWLHAAGALTVVGRVLHPIGLRADAPTHPLRIAGNSACILATLTLITALALAAFGQA</sequence>
<dbReference type="OrthoDB" id="7630838at2"/>
<keyword evidence="7" id="KW-1185">Reference proteome</keyword>
<keyword evidence="3 5" id="KW-1133">Transmembrane helix</keyword>
<dbReference type="KEGG" id="cmb:CSW64_17300"/>
<dbReference type="GO" id="GO:0016020">
    <property type="term" value="C:membrane"/>
    <property type="evidence" value="ECO:0007669"/>
    <property type="project" value="UniProtKB-SubCell"/>
</dbReference>
<evidence type="ECO:0000313" key="6">
    <source>
        <dbReference type="EMBL" id="ATQ44019.1"/>
    </source>
</evidence>
<comment type="subcellular location">
    <subcellularLocation>
        <location evidence="1">Membrane</location>
    </subcellularLocation>
</comment>
<dbReference type="EMBL" id="CP024201">
    <property type="protein sequence ID" value="ATQ44019.1"/>
    <property type="molecule type" value="Genomic_DNA"/>
</dbReference>
<dbReference type="AlphaFoldDB" id="A0A2D2B197"/>
<dbReference type="Pfam" id="PF01124">
    <property type="entry name" value="MAPEG"/>
    <property type="match status" value="1"/>
</dbReference>
<evidence type="ECO:0000313" key="7">
    <source>
        <dbReference type="Proteomes" id="UP000228945"/>
    </source>
</evidence>
<dbReference type="Proteomes" id="UP000228945">
    <property type="component" value="Chromosome"/>
</dbReference>
<evidence type="ECO:0000256" key="1">
    <source>
        <dbReference type="ARBA" id="ARBA00004370"/>
    </source>
</evidence>
<dbReference type="PANTHER" id="PTHR35814:SF1">
    <property type="entry name" value="GLUTATHIONE S-TRANSFERASE-RELATED"/>
    <property type="match status" value="1"/>
</dbReference>
<dbReference type="RefSeq" id="WP_099623267.1">
    <property type="nucleotide sequence ID" value="NZ_CP024201.1"/>
</dbReference>
<evidence type="ECO:0000256" key="3">
    <source>
        <dbReference type="ARBA" id="ARBA00022989"/>
    </source>
</evidence>
<evidence type="ECO:0008006" key="8">
    <source>
        <dbReference type="Google" id="ProtNLM"/>
    </source>
</evidence>
<gene>
    <name evidence="6" type="ORF">CSW64_17300</name>
</gene>
<name>A0A2D2B197_9CAUL</name>
<accession>A0A2D2B197</accession>